<dbReference type="EMBL" id="MNPL01025618">
    <property type="protein sequence ID" value="OQR68226.1"/>
    <property type="molecule type" value="Genomic_DNA"/>
</dbReference>
<feature type="compositionally biased region" description="Basic residues" evidence="4">
    <location>
        <begin position="178"/>
        <end position="195"/>
    </location>
</feature>
<dbReference type="Proteomes" id="UP000192247">
    <property type="component" value="Unassembled WGS sequence"/>
</dbReference>
<evidence type="ECO:0000313" key="7">
    <source>
        <dbReference type="EMBL" id="OQR68226.1"/>
    </source>
</evidence>
<name>A0A1V9X495_9ACAR</name>
<feature type="compositionally biased region" description="Low complexity" evidence="4">
    <location>
        <begin position="332"/>
        <end position="345"/>
    </location>
</feature>
<feature type="transmembrane region" description="Helical" evidence="5">
    <location>
        <begin position="1115"/>
        <end position="1137"/>
    </location>
</feature>
<feature type="domain" description="Ig-like" evidence="6">
    <location>
        <begin position="732"/>
        <end position="823"/>
    </location>
</feature>
<feature type="compositionally biased region" description="Polar residues" evidence="4">
    <location>
        <begin position="1552"/>
        <end position="1571"/>
    </location>
</feature>
<dbReference type="PROSITE" id="PS50835">
    <property type="entry name" value="IG_LIKE"/>
    <property type="match status" value="4"/>
</dbReference>
<feature type="region of interest" description="Disordered" evidence="4">
    <location>
        <begin position="1536"/>
        <end position="1571"/>
    </location>
</feature>
<evidence type="ECO:0000256" key="1">
    <source>
        <dbReference type="ARBA" id="ARBA00004167"/>
    </source>
</evidence>
<dbReference type="Gene3D" id="2.60.40.10">
    <property type="entry name" value="Immunoglobulins"/>
    <property type="match status" value="5"/>
</dbReference>
<evidence type="ECO:0000313" key="8">
    <source>
        <dbReference type="Proteomes" id="UP000192247"/>
    </source>
</evidence>
<keyword evidence="8" id="KW-1185">Reference proteome</keyword>
<feature type="region of interest" description="Disordered" evidence="4">
    <location>
        <begin position="1359"/>
        <end position="1403"/>
    </location>
</feature>
<feature type="domain" description="Ig-like" evidence="6">
    <location>
        <begin position="614"/>
        <end position="707"/>
    </location>
</feature>
<keyword evidence="2 5" id="KW-0472">Membrane</keyword>
<dbReference type="OrthoDB" id="10048737at2759"/>
<evidence type="ECO:0000256" key="2">
    <source>
        <dbReference type="ARBA" id="ARBA00023136"/>
    </source>
</evidence>
<dbReference type="InterPro" id="IPR013783">
    <property type="entry name" value="Ig-like_fold"/>
</dbReference>
<dbReference type="InParanoid" id="A0A1V9X495"/>
<dbReference type="InterPro" id="IPR003598">
    <property type="entry name" value="Ig_sub2"/>
</dbReference>
<dbReference type="SUPFAM" id="SSF48726">
    <property type="entry name" value="Immunoglobulin"/>
    <property type="match status" value="5"/>
</dbReference>
<feature type="region of interest" description="Disordered" evidence="4">
    <location>
        <begin position="102"/>
        <end position="209"/>
    </location>
</feature>
<evidence type="ECO:0000259" key="6">
    <source>
        <dbReference type="PROSITE" id="PS50835"/>
    </source>
</evidence>
<dbReference type="SMART" id="SM00408">
    <property type="entry name" value="IGc2"/>
    <property type="match status" value="2"/>
</dbReference>
<feature type="domain" description="Ig-like" evidence="6">
    <location>
        <begin position="330"/>
        <end position="488"/>
    </location>
</feature>
<dbReference type="InterPro" id="IPR003599">
    <property type="entry name" value="Ig_sub"/>
</dbReference>
<proteinExistence type="predicted"/>
<feature type="compositionally biased region" description="Basic residues" evidence="4">
    <location>
        <begin position="151"/>
        <end position="169"/>
    </location>
</feature>
<feature type="compositionally biased region" description="Basic and acidic residues" evidence="4">
    <location>
        <begin position="252"/>
        <end position="276"/>
    </location>
</feature>
<dbReference type="Pfam" id="PF13927">
    <property type="entry name" value="Ig_3"/>
    <property type="match status" value="1"/>
</dbReference>
<dbReference type="SMART" id="SM00409">
    <property type="entry name" value="IG"/>
    <property type="match status" value="3"/>
</dbReference>
<gene>
    <name evidence="7" type="ORF">BIW11_02057</name>
</gene>
<evidence type="ECO:0000256" key="3">
    <source>
        <dbReference type="ARBA" id="ARBA00023157"/>
    </source>
</evidence>
<dbReference type="InterPro" id="IPR013162">
    <property type="entry name" value="CD80_C2-set"/>
</dbReference>
<protein>
    <recommendedName>
        <fullName evidence="6">Ig-like domain-containing protein</fullName>
    </recommendedName>
</protein>
<evidence type="ECO:0000256" key="4">
    <source>
        <dbReference type="SAM" id="MobiDB-lite"/>
    </source>
</evidence>
<feature type="region of interest" description="Disordered" evidence="4">
    <location>
        <begin position="244"/>
        <end position="347"/>
    </location>
</feature>
<feature type="compositionally biased region" description="Polar residues" evidence="4">
    <location>
        <begin position="117"/>
        <end position="130"/>
    </location>
</feature>
<organism evidence="7 8">
    <name type="scientific">Tropilaelaps mercedesae</name>
    <dbReference type="NCBI Taxonomy" id="418985"/>
    <lineage>
        <taxon>Eukaryota</taxon>
        <taxon>Metazoa</taxon>
        <taxon>Ecdysozoa</taxon>
        <taxon>Arthropoda</taxon>
        <taxon>Chelicerata</taxon>
        <taxon>Arachnida</taxon>
        <taxon>Acari</taxon>
        <taxon>Parasitiformes</taxon>
        <taxon>Mesostigmata</taxon>
        <taxon>Gamasina</taxon>
        <taxon>Dermanyssoidea</taxon>
        <taxon>Laelapidae</taxon>
        <taxon>Tropilaelaps</taxon>
    </lineage>
</organism>
<accession>A0A1V9X495</accession>
<feature type="domain" description="Ig-like" evidence="6">
    <location>
        <begin position="502"/>
        <end position="607"/>
    </location>
</feature>
<comment type="caution">
    <text evidence="7">The sequence shown here is derived from an EMBL/GenBank/DDBJ whole genome shotgun (WGS) entry which is preliminary data.</text>
</comment>
<dbReference type="CDD" id="cd00096">
    <property type="entry name" value="Ig"/>
    <property type="match status" value="2"/>
</dbReference>
<dbReference type="GO" id="GO:0016020">
    <property type="term" value="C:membrane"/>
    <property type="evidence" value="ECO:0007669"/>
    <property type="project" value="UniProtKB-SubCell"/>
</dbReference>
<comment type="subcellular location">
    <subcellularLocation>
        <location evidence="1">Membrane</location>
        <topology evidence="1">Single-pass membrane protein</topology>
    </subcellularLocation>
</comment>
<dbReference type="PANTHER" id="PTHR23278:SF19">
    <property type="entry name" value="OBSCURIN"/>
    <property type="match status" value="1"/>
</dbReference>
<feature type="region of interest" description="Disordered" evidence="4">
    <location>
        <begin position="426"/>
        <end position="467"/>
    </location>
</feature>
<sequence length="1571" mass="170466">MAELVARLDVASQWRRTQNRTRREVVMETSPGVSASVRAGHTRRSSREQRWAVLGTRDVSYETSSNEPASSVLEYVDSGDWSLNVSTTRARIEQHRSNELLHATAEFRPNDDDDDQTNSNDRTRSPSSKVGFSAGDAVNGGVPHGVASSRDRHHRRHHHTGHHRLHRVRGTAFTSGAVRHHIASQHSRAHVHRTSVSRSDFTDQQKQTDDSIRLTRISLQDGRSSVRSEGDQLFGWQQGTREIGENTMLSDGPDHTPMVKDLGDGVIREDRTRDWPRPAMSSAEVGGSRRSPQTASGQPGDGRNGSGPITWKGPEHGDTPGRPMSQLQPPRVVQQTQQSGGSSVKKGVKKASIVYTAVVGGSVLLPCSLAPVSDEGDDVVLVLWYKDDISEPLFTVDARGVGDLHSARQSSLDQLKARAKFIIAPSASPAGRRRPSPTARPGQPPVRTDASSALDSGTAAHLRIEPVGESDEGEYRCRVDFKRARSINTVVNLRIIVPPGEPVIETRSGDVLRGGLTGPFNDGDPLTLHCYMGDVGRPRATLLWVTPEGKVIDDTFSYEHVDTHNHQAVVVRNTLEINALSRNHLLMTLACQASNNNVTAPSQISITLDLNLKPLDISVEPSTSAPLSAGTLMEFVCTSSGSRPPAVLTWWKGDKRIQAAKEDFTGGGSSVSTSVLKFTPEPEDDGVVLSCRAENPALRSNESGRLPGDALGGRPSPAALEYSRTLDVHYAPRLKLVLGGGVRSGDIREGRDVYLECEITAKPSAHEIVWHFEGSKELHTDKDRGIIVSGSSLVLQSVSRSQRGWYVCSASNREGTTRSNRLFLRVKYAPRCRTPQRRVYGVDLHESAQIRCDVDADPEENTHFRWTFNNSLGKRAELNSQLSLASHRTSRKTPPQVVHLVNSMMSLFSRFPLSFQSHPTPTDVHPSRSMINYKPLTEQDFGELLCFGSNEVGEQIEPCIIHIVAAATPDPLENCSQVNATENSLTVECVEGAWNGGGEISALSFVAELFTGGDGPNDDTTGEMIANVTVDGGISSGSPGSPSMPVFVFSDLPQTPGRNPPTAGHVDGGYRVHIYARNNKGRSTITSLTVHLLNPSKYQTKQSARLGVSWVVRPLLGLVLGLLILITLGGFALFALLKCSKYRQQHDIRHSQHKQTQPDGKEPMLVVCEMLLVCSIRARLWIYSDSVDDRMSRSVVLSVLKAGATEADQYEDSTEATARLSDEGRVGDKHLEDALHMHRHLIGVSDEHPGGPAGENDTITRDPGPPDIIQRQQTNTSALRATRGSEENRVDQSACQKPGNVYHHRLITSNEKIAGSSLSLALTNATLRTAGEAAVSCSAPHQMTLSTYATLRLYPPQAGELSRRDRAGGPPEIPLGQASPFGDPSPRRPHNSGSPIALPDRPFVEPANDRQRLAISGLPSHPGGSPWMPSNGAPLMGLSASPSAYSGPPALPASLQLHNLNVTTPDIVGDEPGDCGFIVVDDNASGRTLRERWRRSPHQQPSPVTSLKHHYGAVAYSTGGSHDADEIVGVDGETSKLVPRYPTHRRDPQAGVTGQQQQCKNTHGNSVESAV</sequence>
<reference evidence="7 8" key="1">
    <citation type="journal article" date="2017" name="Gigascience">
        <title>Draft genome of the honey bee ectoparasitic mite, Tropilaelaps mercedesae, is shaped by the parasitic life history.</title>
        <authorList>
            <person name="Dong X."/>
            <person name="Armstrong S.D."/>
            <person name="Xia D."/>
            <person name="Makepeace B.L."/>
            <person name="Darby A.C."/>
            <person name="Kadowaki T."/>
        </authorList>
    </citation>
    <scope>NUCLEOTIDE SEQUENCE [LARGE SCALE GENOMIC DNA]</scope>
    <source>
        <strain evidence="7">Wuxi-XJTLU</strain>
    </source>
</reference>
<dbReference type="PANTHER" id="PTHR23278">
    <property type="entry name" value="SIDESTEP PROTEIN"/>
    <property type="match status" value="1"/>
</dbReference>
<dbReference type="InterPro" id="IPR036179">
    <property type="entry name" value="Ig-like_dom_sf"/>
</dbReference>
<dbReference type="Pfam" id="PF08205">
    <property type="entry name" value="C2-set_2"/>
    <property type="match status" value="1"/>
</dbReference>
<feature type="compositionally biased region" description="Basic and acidic residues" evidence="4">
    <location>
        <begin position="200"/>
        <end position="209"/>
    </location>
</feature>
<keyword evidence="5" id="KW-0812">Transmembrane</keyword>
<dbReference type="STRING" id="418985.A0A1V9X495"/>
<keyword evidence="5" id="KW-1133">Transmembrane helix</keyword>
<feature type="region of interest" description="Disordered" evidence="4">
    <location>
        <begin position="1243"/>
        <end position="1268"/>
    </location>
</feature>
<keyword evidence="3" id="KW-1015">Disulfide bond</keyword>
<dbReference type="InterPro" id="IPR007110">
    <property type="entry name" value="Ig-like_dom"/>
</dbReference>
<evidence type="ECO:0000256" key="5">
    <source>
        <dbReference type="SAM" id="Phobius"/>
    </source>
</evidence>